<dbReference type="RefSeq" id="XP_046072737.1">
    <property type="nucleotide sequence ID" value="XM_046211014.1"/>
</dbReference>
<feature type="region of interest" description="Disordered" evidence="1">
    <location>
        <begin position="1"/>
        <end position="85"/>
    </location>
</feature>
<feature type="region of interest" description="Disordered" evidence="1">
    <location>
        <begin position="438"/>
        <end position="505"/>
    </location>
</feature>
<evidence type="ECO:0008006" key="5">
    <source>
        <dbReference type="Google" id="ProtNLM"/>
    </source>
</evidence>
<feature type="compositionally biased region" description="Polar residues" evidence="1">
    <location>
        <begin position="1"/>
        <end position="14"/>
    </location>
</feature>
<evidence type="ECO:0000313" key="4">
    <source>
        <dbReference type="Proteomes" id="UP001201262"/>
    </source>
</evidence>
<reference evidence="3" key="1">
    <citation type="submission" date="2021-12" db="EMBL/GenBank/DDBJ databases">
        <title>Convergent genome expansion in fungi linked to evolution of root-endophyte symbiosis.</title>
        <authorList>
            <consortium name="DOE Joint Genome Institute"/>
            <person name="Ke Y.-H."/>
            <person name="Bonito G."/>
            <person name="Liao H.-L."/>
            <person name="Looney B."/>
            <person name="Rojas-Flechas A."/>
            <person name="Nash J."/>
            <person name="Hameed K."/>
            <person name="Schadt C."/>
            <person name="Martin F."/>
            <person name="Crous P.W."/>
            <person name="Miettinen O."/>
            <person name="Magnuson J.K."/>
            <person name="Labbe J."/>
            <person name="Jacobson D."/>
            <person name="Doktycz M.J."/>
            <person name="Veneault-Fourrey C."/>
            <person name="Kuo A."/>
            <person name="Mondo S."/>
            <person name="Calhoun S."/>
            <person name="Riley R."/>
            <person name="Ohm R."/>
            <person name="LaButti K."/>
            <person name="Andreopoulos B."/>
            <person name="Pangilinan J."/>
            <person name="Nolan M."/>
            <person name="Tritt A."/>
            <person name="Clum A."/>
            <person name="Lipzen A."/>
            <person name="Daum C."/>
            <person name="Barry K."/>
            <person name="Grigoriev I.V."/>
            <person name="Vilgalys R."/>
        </authorList>
    </citation>
    <scope>NUCLEOTIDE SEQUENCE</scope>
    <source>
        <strain evidence="3">PMI_201</strain>
    </source>
</reference>
<feature type="region of interest" description="Disordered" evidence="1">
    <location>
        <begin position="108"/>
        <end position="158"/>
    </location>
</feature>
<accession>A0AAD4KSB5</accession>
<dbReference type="GeneID" id="70241301"/>
<organism evidence="3 4">
    <name type="scientific">Talaromyces proteolyticus</name>
    <dbReference type="NCBI Taxonomy" id="1131652"/>
    <lineage>
        <taxon>Eukaryota</taxon>
        <taxon>Fungi</taxon>
        <taxon>Dikarya</taxon>
        <taxon>Ascomycota</taxon>
        <taxon>Pezizomycotina</taxon>
        <taxon>Eurotiomycetes</taxon>
        <taxon>Eurotiomycetidae</taxon>
        <taxon>Eurotiales</taxon>
        <taxon>Trichocomaceae</taxon>
        <taxon>Talaromyces</taxon>
        <taxon>Talaromyces sect. Bacilispori</taxon>
    </lineage>
</organism>
<dbReference type="PANTHER" id="PTHR42069">
    <property type="entry name" value="HYPHAL ANASTAMOSIS-8 PROTEIN"/>
    <property type="match status" value="1"/>
</dbReference>
<feature type="transmembrane region" description="Helical" evidence="2">
    <location>
        <begin position="259"/>
        <end position="283"/>
    </location>
</feature>
<dbReference type="PANTHER" id="PTHR42069:SF1">
    <property type="entry name" value="MARVEL DOMAIN-CONTAINING PROTEIN"/>
    <property type="match status" value="1"/>
</dbReference>
<keyword evidence="2" id="KW-0812">Transmembrane</keyword>
<feature type="transmembrane region" description="Helical" evidence="2">
    <location>
        <begin position="223"/>
        <end position="247"/>
    </location>
</feature>
<comment type="caution">
    <text evidence="3">The sequence shown here is derived from an EMBL/GenBank/DDBJ whole genome shotgun (WGS) entry which is preliminary data.</text>
</comment>
<sequence length="505" mass="55649">MSVFTDSRNSSPLNPHQAVPAEVLGDERNRSSMSNRSQTHPAPIIRSSSGSSSESSIRSPRTARFAEETTVISPISPAGPSPFADPPISEKAAQAHVSDVGFGYVADNNPSIHTSQPPLTPASPLKSALKTPGTARTLNPLSPTFREELKLEREEKKTERENARDLKIKVRVRLAKVLLRGVNFSCSLIVLSLLSTSLTIFKTTKDLPARNNLPPWAQGTNPWAQYLLLVLSCVSLFTAVIVFWGYWKGGHRRAEKVAIYYSLFAVGFFIFSTVMWVVVAAIFQSSKANGNGKDLWGWSCNQNLREQLFQAEVNYALVCRLQDWSLVCAIIEIVIEVIVLVIYAIGFYRFYSKQRLKKTMDLRDKARSDLYLAQLRIQSAPNTPGFVPMTPKSPYVSMAAVQNSYSAAENGENYAVQYANPKSPTRAVSKPFQLQPPPIRIQHATPKVDQEGFSATSSPEEEPGSEKINDHVGAAPGEKTYDAVPIPGAYTTPLSSPSYPPPTRY</sequence>
<feature type="compositionally biased region" description="Polar residues" evidence="1">
    <location>
        <begin position="31"/>
        <end position="40"/>
    </location>
</feature>
<dbReference type="Proteomes" id="UP001201262">
    <property type="component" value="Unassembled WGS sequence"/>
</dbReference>
<feature type="transmembrane region" description="Helical" evidence="2">
    <location>
        <begin position="324"/>
        <end position="348"/>
    </location>
</feature>
<feature type="compositionally biased region" description="Basic and acidic residues" evidence="1">
    <location>
        <begin position="145"/>
        <end position="158"/>
    </location>
</feature>
<proteinExistence type="predicted"/>
<keyword evidence="2" id="KW-0472">Membrane</keyword>
<evidence type="ECO:0000256" key="1">
    <source>
        <dbReference type="SAM" id="MobiDB-lite"/>
    </source>
</evidence>
<evidence type="ECO:0000313" key="3">
    <source>
        <dbReference type="EMBL" id="KAH8698273.1"/>
    </source>
</evidence>
<dbReference type="AlphaFoldDB" id="A0AAD4KSB5"/>
<keyword evidence="4" id="KW-1185">Reference proteome</keyword>
<feature type="compositionally biased region" description="Polar residues" evidence="1">
    <location>
        <begin position="108"/>
        <end position="117"/>
    </location>
</feature>
<gene>
    <name evidence="3" type="ORF">BGW36DRAFT_293607</name>
</gene>
<feature type="compositionally biased region" description="Low complexity" evidence="1">
    <location>
        <begin position="41"/>
        <end position="60"/>
    </location>
</feature>
<keyword evidence="2" id="KW-1133">Transmembrane helix</keyword>
<feature type="transmembrane region" description="Helical" evidence="2">
    <location>
        <begin position="177"/>
        <end position="203"/>
    </location>
</feature>
<dbReference type="EMBL" id="JAJTJA010000005">
    <property type="protein sequence ID" value="KAH8698273.1"/>
    <property type="molecule type" value="Genomic_DNA"/>
</dbReference>
<name>A0AAD4KSB5_9EURO</name>
<protein>
    <recommendedName>
        <fullName evidence="5">MARVEL domain-containing protein</fullName>
    </recommendedName>
</protein>
<evidence type="ECO:0000256" key="2">
    <source>
        <dbReference type="SAM" id="Phobius"/>
    </source>
</evidence>